<dbReference type="AlphaFoldDB" id="A0AAF0F6R0"/>
<gene>
    <name evidence="3" type="ORF">MPSI1_000273</name>
</gene>
<sequence length="341" mass="39422">MGAQGDRPNNRLTPKPEVSPDRDWDARNNDSQGRRDILPRMETPALEKLRMHWTSHMDQYDVLSHPQFESPLPYLITSQPRKDSLALLRSRPNGSYPLINAMNTSNLPPTQRRRTQLLSNNVKSAYGKDPNWRSQQISFLHSEQQRHHSVDQSMPGPSERTYISRHSSPHTARIPPLEMMLGQRSPSPIQLAIPLRRSLSTDETMEQRPSSAGYIPSYNANLTRYGEEQVNVMEKLSDRPDTKYQPHLDLLRERKRDLQRRIEEGDPEALTQLQDMRAAKRRSNANGLLSEKEKKANHIASEQRRRANIRKGYELLSECLPAHRRERHEEQDEGSTPNTLV</sequence>
<feature type="region of interest" description="Disordered" evidence="1">
    <location>
        <begin position="1"/>
        <end position="41"/>
    </location>
</feature>
<evidence type="ECO:0000259" key="2">
    <source>
        <dbReference type="PROSITE" id="PS50888"/>
    </source>
</evidence>
<dbReference type="InterPro" id="IPR011598">
    <property type="entry name" value="bHLH_dom"/>
</dbReference>
<dbReference type="Gene3D" id="4.10.280.10">
    <property type="entry name" value="Helix-loop-helix DNA-binding domain"/>
    <property type="match status" value="1"/>
</dbReference>
<accession>A0AAF0F6R0</accession>
<evidence type="ECO:0000313" key="3">
    <source>
        <dbReference type="EMBL" id="WFD41642.1"/>
    </source>
</evidence>
<organism evidence="3 4">
    <name type="scientific">Malassezia psittaci</name>
    <dbReference type="NCBI Taxonomy" id="1821823"/>
    <lineage>
        <taxon>Eukaryota</taxon>
        <taxon>Fungi</taxon>
        <taxon>Dikarya</taxon>
        <taxon>Basidiomycota</taxon>
        <taxon>Ustilaginomycotina</taxon>
        <taxon>Malasseziomycetes</taxon>
        <taxon>Malasseziales</taxon>
        <taxon>Malasseziaceae</taxon>
        <taxon>Malassezia</taxon>
    </lineage>
</organism>
<feature type="region of interest" description="Disordered" evidence="1">
    <location>
        <begin position="262"/>
        <end position="288"/>
    </location>
</feature>
<proteinExistence type="predicted"/>
<dbReference type="Pfam" id="PF00010">
    <property type="entry name" value="HLH"/>
    <property type="match status" value="1"/>
</dbReference>
<feature type="domain" description="BHLH" evidence="2">
    <location>
        <begin position="293"/>
        <end position="341"/>
    </location>
</feature>
<reference evidence="3" key="1">
    <citation type="submission" date="2023-02" db="EMBL/GenBank/DDBJ databases">
        <title>Mating type loci evolution in Malassezia.</title>
        <authorList>
            <person name="Coelho M.A."/>
        </authorList>
    </citation>
    <scope>NUCLEOTIDE SEQUENCE</scope>
    <source>
        <strain evidence="3">CBS 14136</strain>
    </source>
</reference>
<name>A0AAF0F6R0_9BASI</name>
<evidence type="ECO:0000256" key="1">
    <source>
        <dbReference type="SAM" id="MobiDB-lite"/>
    </source>
</evidence>
<dbReference type="SUPFAM" id="SSF47459">
    <property type="entry name" value="HLH, helix-loop-helix DNA-binding domain"/>
    <property type="match status" value="1"/>
</dbReference>
<dbReference type="Proteomes" id="UP001214628">
    <property type="component" value="Chromosome 1"/>
</dbReference>
<feature type="region of interest" description="Disordered" evidence="1">
    <location>
        <begin position="320"/>
        <end position="341"/>
    </location>
</feature>
<dbReference type="InterPro" id="IPR036638">
    <property type="entry name" value="HLH_DNA-bd_sf"/>
</dbReference>
<feature type="region of interest" description="Disordered" evidence="1">
    <location>
        <begin position="142"/>
        <end position="173"/>
    </location>
</feature>
<dbReference type="PROSITE" id="PS50888">
    <property type="entry name" value="BHLH"/>
    <property type="match status" value="1"/>
</dbReference>
<dbReference type="EMBL" id="CP118375">
    <property type="protein sequence ID" value="WFD41642.1"/>
    <property type="molecule type" value="Genomic_DNA"/>
</dbReference>
<feature type="compositionally biased region" description="Basic and acidic residues" evidence="1">
    <location>
        <begin position="18"/>
        <end position="41"/>
    </location>
</feature>
<evidence type="ECO:0000313" key="4">
    <source>
        <dbReference type="Proteomes" id="UP001214628"/>
    </source>
</evidence>
<dbReference type="GO" id="GO:0046983">
    <property type="term" value="F:protein dimerization activity"/>
    <property type="evidence" value="ECO:0007669"/>
    <property type="project" value="InterPro"/>
</dbReference>
<keyword evidence="4" id="KW-1185">Reference proteome</keyword>
<feature type="compositionally biased region" description="Basic and acidic residues" evidence="1">
    <location>
        <begin position="321"/>
        <end position="330"/>
    </location>
</feature>
<protein>
    <recommendedName>
        <fullName evidence="2">BHLH domain-containing protein</fullName>
    </recommendedName>
</protein>